<dbReference type="InParanoid" id="H2Y0S1"/>
<dbReference type="PANTHER" id="PTHR15441">
    <property type="entry name" value="RIBONUCLEASE P PROTEIN SUBUNIT P14"/>
    <property type="match status" value="1"/>
</dbReference>
<dbReference type="Pfam" id="PF01900">
    <property type="entry name" value="RNase_P_Rpp14"/>
    <property type="match status" value="1"/>
</dbReference>
<dbReference type="EMBL" id="EAAA01002614">
    <property type="status" value="NOT_ANNOTATED_CDS"/>
    <property type="molecule type" value="Genomic_DNA"/>
</dbReference>
<dbReference type="HOGENOM" id="CLU_165580_0_0_1"/>
<reference evidence="3" key="2">
    <citation type="journal article" date="2008" name="Genome Biol.">
        <title>Improved genome assembly and evidence-based global gene model set for the chordate Ciona intestinalis: new insight into intron and operon populations.</title>
        <authorList>
            <person name="Satou Y."/>
            <person name="Mineta K."/>
            <person name="Ogasawara M."/>
            <person name="Sasakura Y."/>
            <person name="Shoguchi E."/>
            <person name="Ueno K."/>
            <person name="Yamada L."/>
            <person name="Matsumoto J."/>
            <person name="Wasserscheid J."/>
            <person name="Dewar K."/>
            <person name="Wiley G.B."/>
            <person name="Macmil S.L."/>
            <person name="Roe B.A."/>
            <person name="Zeller R.W."/>
            <person name="Hastings K.E."/>
            <person name="Lemaire P."/>
            <person name="Lindquist E."/>
            <person name="Endo T."/>
            <person name="Hotta K."/>
            <person name="Inaba K."/>
        </authorList>
    </citation>
    <scope>NUCLEOTIDE SEQUENCE [LARGE SCALE GENOMIC DNA]</scope>
    <source>
        <strain evidence="3">wild type</strain>
    </source>
</reference>
<evidence type="ECO:0000256" key="2">
    <source>
        <dbReference type="ARBA" id="ARBA00022694"/>
    </source>
</evidence>
<dbReference type="Proteomes" id="UP000008144">
    <property type="component" value="Chromosome 8"/>
</dbReference>
<dbReference type="InterPro" id="IPR038085">
    <property type="entry name" value="Rnp2-like_sf"/>
</dbReference>
<organism evidence="3 4">
    <name type="scientific">Ciona intestinalis</name>
    <name type="common">Transparent sea squirt</name>
    <name type="synonym">Ascidia intestinalis</name>
    <dbReference type="NCBI Taxonomy" id="7719"/>
    <lineage>
        <taxon>Eukaryota</taxon>
        <taxon>Metazoa</taxon>
        <taxon>Chordata</taxon>
        <taxon>Tunicata</taxon>
        <taxon>Ascidiacea</taxon>
        <taxon>Phlebobranchia</taxon>
        <taxon>Cionidae</taxon>
        <taxon>Ciona</taxon>
    </lineage>
</organism>
<reference evidence="3" key="3">
    <citation type="submission" date="2025-08" db="UniProtKB">
        <authorList>
            <consortium name="Ensembl"/>
        </authorList>
    </citation>
    <scope>IDENTIFICATION</scope>
</reference>
<evidence type="ECO:0000313" key="3">
    <source>
        <dbReference type="Ensembl" id="ENSCINP00000035505.1"/>
    </source>
</evidence>
<evidence type="ECO:0000256" key="1">
    <source>
        <dbReference type="ARBA" id="ARBA00010800"/>
    </source>
</evidence>
<dbReference type="AlphaFoldDB" id="H2Y0S1"/>
<dbReference type="GO" id="GO:0005730">
    <property type="term" value="C:nucleolus"/>
    <property type="evidence" value="ECO:0000318"/>
    <property type="project" value="GO_Central"/>
</dbReference>
<sequence>MTNPVEICALHKKKRSDHICYMDFQLKFEGDSVSSEEGKMRAVLYSAMMTLHGMVGLGHDPDLKYFDPDSGRGIIAINSMYASKLWTALTLKGDVDGKKCCITVLDIKDEMDSLKDTTQCV</sequence>
<keyword evidence="2" id="KW-0819">tRNA processing</keyword>
<accession>H2Y0S1</accession>
<dbReference type="SUPFAM" id="SSF160350">
    <property type="entry name" value="Rnp2-like"/>
    <property type="match status" value="1"/>
</dbReference>
<evidence type="ECO:0000313" key="4">
    <source>
        <dbReference type="Proteomes" id="UP000008144"/>
    </source>
</evidence>
<protein>
    <submittedName>
        <fullName evidence="3">Uncharacterized protein</fullName>
    </submittedName>
</protein>
<dbReference type="PANTHER" id="PTHR15441:SF1">
    <property type="entry name" value="RIBONUCLEASE P PROTEIN SUBUNIT P14"/>
    <property type="match status" value="1"/>
</dbReference>
<dbReference type="GO" id="GO:0001682">
    <property type="term" value="P:tRNA 5'-leader removal"/>
    <property type="evidence" value="ECO:0000318"/>
    <property type="project" value="GO_Central"/>
</dbReference>
<dbReference type="OMA" id="MERTIYS"/>
<dbReference type="GeneTree" id="ENSGT00510000048121"/>
<dbReference type="Ensembl" id="ENSCINT00000036026.1">
    <property type="protein sequence ID" value="ENSCINP00000035505.1"/>
    <property type="gene ID" value="ENSCING00000023935.1"/>
</dbReference>
<dbReference type="FunCoup" id="H2Y0S1">
    <property type="interactions" value="16"/>
</dbReference>
<dbReference type="GO" id="GO:0033204">
    <property type="term" value="F:ribonuclease P RNA binding"/>
    <property type="evidence" value="ECO:0000318"/>
    <property type="project" value="GO_Central"/>
</dbReference>
<dbReference type="GO" id="GO:0030681">
    <property type="term" value="C:multimeric ribonuclease P complex"/>
    <property type="evidence" value="ECO:0000318"/>
    <property type="project" value="GO_Central"/>
</dbReference>
<reference evidence="3" key="4">
    <citation type="submission" date="2025-09" db="UniProtKB">
        <authorList>
            <consortium name="Ensembl"/>
        </authorList>
    </citation>
    <scope>IDENTIFICATION</scope>
</reference>
<reference evidence="4" key="1">
    <citation type="journal article" date="2002" name="Science">
        <title>The draft genome of Ciona intestinalis: insights into chordate and vertebrate origins.</title>
        <authorList>
            <person name="Dehal P."/>
            <person name="Satou Y."/>
            <person name="Campbell R.K."/>
            <person name="Chapman J."/>
            <person name="Degnan B."/>
            <person name="De Tomaso A."/>
            <person name="Davidson B."/>
            <person name="Di Gregorio A."/>
            <person name="Gelpke M."/>
            <person name="Goodstein D.M."/>
            <person name="Harafuji N."/>
            <person name="Hastings K.E."/>
            <person name="Ho I."/>
            <person name="Hotta K."/>
            <person name="Huang W."/>
            <person name="Kawashima T."/>
            <person name="Lemaire P."/>
            <person name="Martinez D."/>
            <person name="Meinertzhagen I.A."/>
            <person name="Necula S."/>
            <person name="Nonaka M."/>
            <person name="Putnam N."/>
            <person name="Rash S."/>
            <person name="Saiga H."/>
            <person name="Satake M."/>
            <person name="Terry A."/>
            <person name="Yamada L."/>
            <person name="Wang H.G."/>
            <person name="Awazu S."/>
            <person name="Azumi K."/>
            <person name="Boore J."/>
            <person name="Branno M."/>
            <person name="Chin-Bow S."/>
            <person name="DeSantis R."/>
            <person name="Doyle S."/>
            <person name="Francino P."/>
            <person name="Keys D.N."/>
            <person name="Haga S."/>
            <person name="Hayashi H."/>
            <person name="Hino K."/>
            <person name="Imai K.S."/>
            <person name="Inaba K."/>
            <person name="Kano S."/>
            <person name="Kobayashi K."/>
            <person name="Kobayashi M."/>
            <person name="Lee B.I."/>
            <person name="Makabe K.W."/>
            <person name="Manohar C."/>
            <person name="Matassi G."/>
            <person name="Medina M."/>
            <person name="Mochizuki Y."/>
            <person name="Mount S."/>
            <person name="Morishita T."/>
            <person name="Miura S."/>
            <person name="Nakayama A."/>
            <person name="Nishizaka S."/>
            <person name="Nomoto H."/>
            <person name="Ohta F."/>
            <person name="Oishi K."/>
            <person name="Rigoutsos I."/>
            <person name="Sano M."/>
            <person name="Sasaki A."/>
            <person name="Sasakura Y."/>
            <person name="Shoguchi E."/>
            <person name="Shin-i T."/>
            <person name="Spagnuolo A."/>
            <person name="Stainier D."/>
            <person name="Suzuki M.M."/>
            <person name="Tassy O."/>
            <person name="Takatori N."/>
            <person name="Tokuoka M."/>
            <person name="Yagi K."/>
            <person name="Yoshizaki F."/>
            <person name="Wada S."/>
            <person name="Zhang C."/>
            <person name="Hyatt P.D."/>
            <person name="Larimer F."/>
            <person name="Detter C."/>
            <person name="Doggett N."/>
            <person name="Glavina T."/>
            <person name="Hawkins T."/>
            <person name="Richardson P."/>
            <person name="Lucas S."/>
            <person name="Kohara Y."/>
            <person name="Levine M."/>
            <person name="Satoh N."/>
            <person name="Rokhsar D.S."/>
        </authorList>
    </citation>
    <scope>NUCLEOTIDE SEQUENCE [LARGE SCALE GENOMIC DNA]</scope>
</reference>
<keyword evidence="4" id="KW-1185">Reference proteome</keyword>
<name>H2Y0S1_CIOIN</name>
<dbReference type="InterPro" id="IPR002759">
    <property type="entry name" value="Pop5/Rpp14/Rnp2-like"/>
</dbReference>
<comment type="similarity">
    <text evidence="1">Belongs to the eukaryotic/archaeal RNase P protein component 2 family.</text>
</comment>
<proteinExistence type="inferred from homology"/>
<dbReference type="Gene3D" id="3.30.70.3250">
    <property type="entry name" value="Ribonuclease P, Pop5 subunit"/>
    <property type="match status" value="1"/>
</dbReference>